<name>A0A4R1HQP8_PSEEN</name>
<keyword evidence="2" id="KW-0812">Transmembrane</keyword>
<keyword evidence="4" id="KW-1185">Reference proteome</keyword>
<feature type="transmembrane region" description="Helical" evidence="2">
    <location>
        <begin position="428"/>
        <end position="448"/>
    </location>
</feature>
<organism evidence="3 4">
    <name type="scientific">Pseudonocardia endophytica</name>
    <dbReference type="NCBI Taxonomy" id="401976"/>
    <lineage>
        <taxon>Bacteria</taxon>
        <taxon>Bacillati</taxon>
        <taxon>Actinomycetota</taxon>
        <taxon>Actinomycetes</taxon>
        <taxon>Pseudonocardiales</taxon>
        <taxon>Pseudonocardiaceae</taxon>
        <taxon>Pseudonocardia</taxon>
    </lineage>
</organism>
<evidence type="ECO:0000256" key="1">
    <source>
        <dbReference type="SAM" id="MobiDB-lite"/>
    </source>
</evidence>
<comment type="caution">
    <text evidence="3">The sequence shown here is derived from an EMBL/GenBank/DDBJ whole genome shotgun (WGS) entry which is preliminary data.</text>
</comment>
<evidence type="ECO:0000313" key="4">
    <source>
        <dbReference type="Proteomes" id="UP000295560"/>
    </source>
</evidence>
<feature type="region of interest" description="Disordered" evidence="1">
    <location>
        <begin position="711"/>
        <end position="739"/>
    </location>
</feature>
<keyword evidence="2" id="KW-1133">Transmembrane helix</keyword>
<protein>
    <submittedName>
        <fullName evidence="3">Uncharacterized protein</fullName>
    </submittedName>
</protein>
<feature type="region of interest" description="Disordered" evidence="1">
    <location>
        <begin position="599"/>
        <end position="620"/>
    </location>
</feature>
<feature type="transmembrane region" description="Helical" evidence="2">
    <location>
        <begin position="399"/>
        <end position="422"/>
    </location>
</feature>
<keyword evidence="2" id="KW-0472">Membrane</keyword>
<sequence>MTETSTTAENAYTNVAEGDAHVDTQIGVVHGDANFYQLSGATREEKYRVGRNYLEGNMPRQAEGMIREAFMAGYKSNEVAYYWALAVLSNRPFDHLSGDEFDQLAQAFAVVRDRPSDGWAVAVDVVAELVSALTAQEQQVDPDPAAFARALDRYSRLPAARREELRRHLEMILAGGLQDQMEAHDAAEVERRRMGNDRTDRVWKFFEDKPIPPRITPPENRDESSGAVWMVVGGTALLLLCVYLGGPLLLGASSWLFALAILLIAVGSGVAVTFGLDVVRGRVRRSVLDARQTTHPRVERQWRYNPATGSGFSDALLRRVQFWIAKHAPEDPEGLRRWNHDTRVAGAWIAHDIAAQFGEVDPVPRVAEVEWLIRWRCDRVAEQWRKGRLRTSSADHRHLPGVIAATVAGIATCMTGFVVFAGNLVAQSAFSGVATTFGLGGASVMIIIGGSRLVRRTLAATHRAEEAAARLREERKAYADWWKSMEDRPTDAEMAIWLDYDKAYLKAMVMRQSGFANRDLIGSVILVEGASSGCRARVLFGPLRHSRYILQVFLLSESGIRHAVVDLDFGSGIMSNENRSSFRYEAISSAKVEEAGIRIGSGPSSRSIPQPRESEESTSGKLVLSQELRLTLNNQQWLRVVVGNYDEGLIDRLREDPRTLLELARDSSGINAALRILEAIASEGGDWVKHERERRRRRIIDYQRRRDGLMALPPGGVQDPPTVPIDLRRTHGELGSGDA</sequence>
<dbReference type="AlphaFoldDB" id="A0A4R1HQP8"/>
<dbReference type="OrthoDB" id="4501073at2"/>
<feature type="transmembrane region" description="Helical" evidence="2">
    <location>
        <begin position="227"/>
        <end position="249"/>
    </location>
</feature>
<dbReference type="Proteomes" id="UP000295560">
    <property type="component" value="Unassembled WGS sequence"/>
</dbReference>
<reference evidence="3 4" key="1">
    <citation type="submission" date="2019-03" db="EMBL/GenBank/DDBJ databases">
        <title>Sequencing the genomes of 1000 actinobacteria strains.</title>
        <authorList>
            <person name="Klenk H.-P."/>
        </authorList>
    </citation>
    <scope>NUCLEOTIDE SEQUENCE [LARGE SCALE GENOMIC DNA]</scope>
    <source>
        <strain evidence="3 4">DSM 44969</strain>
    </source>
</reference>
<dbReference type="EMBL" id="SMFZ01000001">
    <property type="protein sequence ID" value="TCK24448.1"/>
    <property type="molecule type" value="Genomic_DNA"/>
</dbReference>
<feature type="transmembrane region" description="Helical" evidence="2">
    <location>
        <begin position="255"/>
        <end position="276"/>
    </location>
</feature>
<feature type="compositionally biased region" description="Low complexity" evidence="1">
    <location>
        <begin position="599"/>
        <end position="611"/>
    </location>
</feature>
<evidence type="ECO:0000313" key="3">
    <source>
        <dbReference type="EMBL" id="TCK24448.1"/>
    </source>
</evidence>
<dbReference type="RefSeq" id="WP_132420891.1">
    <property type="nucleotide sequence ID" value="NZ_SMFZ01000001.1"/>
</dbReference>
<proteinExistence type="predicted"/>
<gene>
    <name evidence="3" type="ORF">EV378_0220</name>
</gene>
<accession>A0A4R1HQP8</accession>
<evidence type="ECO:0000256" key="2">
    <source>
        <dbReference type="SAM" id="Phobius"/>
    </source>
</evidence>